<dbReference type="EMBL" id="FR824061">
    <property type="protein sequence ID" value="CCA15941.1"/>
    <property type="molecule type" value="Genomic_DNA"/>
</dbReference>
<dbReference type="HOGENOM" id="CLU_001650_4_1_1"/>
<evidence type="ECO:0000313" key="1">
    <source>
        <dbReference type="EMBL" id="CCA15941.1"/>
    </source>
</evidence>
<reference evidence="1" key="1">
    <citation type="journal article" date="2011" name="PLoS Biol.">
        <title>Gene gain and loss during evolution of obligate parasitism in the white rust pathogen of Arabidopsis thaliana.</title>
        <authorList>
            <person name="Kemen E."/>
            <person name="Gardiner A."/>
            <person name="Schultz-Larsen T."/>
            <person name="Kemen A.C."/>
            <person name="Balmuth A.L."/>
            <person name="Robert-Seilaniantz A."/>
            <person name="Bailey K."/>
            <person name="Holub E."/>
            <person name="Studholme D.J."/>
            <person name="Maclean D."/>
            <person name="Jones J.D."/>
        </authorList>
    </citation>
    <scope>NUCLEOTIDE SEQUENCE</scope>
</reference>
<dbReference type="AlphaFoldDB" id="F0W4A8"/>
<sequence length="144" mass="16768">MVTQHVRNVETLSDNQNSQLSRSLEIFVDQGELDDMGKTRKCDHDIFDQKKSALKRSNRKRNLLSRWTRDRYLTRSRSNAKTDNVEDKNIRGVVNAVCELDPRNYGEAMMSQGKHKWMTAVSEELKALEENRVWEVVILPTAFV</sequence>
<accession>F0W4A8</accession>
<gene>
    <name evidence="1" type="primary">AlNc14C16G1779</name>
    <name evidence="1" type="ORF">ALNC14_020840</name>
</gene>
<protein>
    <submittedName>
        <fullName evidence="1">AlNc14C16G1779 protein</fullName>
    </submittedName>
</protein>
<organism evidence="1">
    <name type="scientific">Albugo laibachii Nc14</name>
    <dbReference type="NCBI Taxonomy" id="890382"/>
    <lineage>
        <taxon>Eukaryota</taxon>
        <taxon>Sar</taxon>
        <taxon>Stramenopiles</taxon>
        <taxon>Oomycota</taxon>
        <taxon>Peronosporomycetes</taxon>
        <taxon>Albuginales</taxon>
        <taxon>Albuginaceae</taxon>
        <taxon>Albugo</taxon>
    </lineage>
</organism>
<proteinExistence type="predicted"/>
<reference evidence="1" key="2">
    <citation type="submission" date="2011-02" db="EMBL/GenBank/DDBJ databases">
        <authorList>
            <person name="MacLean D."/>
        </authorList>
    </citation>
    <scope>NUCLEOTIDE SEQUENCE</scope>
</reference>
<name>F0W4A8_9STRA</name>